<feature type="region of interest" description="Disordered" evidence="1">
    <location>
        <begin position="476"/>
        <end position="495"/>
    </location>
</feature>
<protein>
    <recommendedName>
        <fullName evidence="4">Phosphoprotein phosphatase</fullName>
    </recommendedName>
</protein>
<proteinExistence type="predicted"/>
<evidence type="ECO:0000313" key="3">
    <source>
        <dbReference type="Proteomes" id="UP001470230"/>
    </source>
</evidence>
<reference evidence="2 3" key="1">
    <citation type="submission" date="2024-04" db="EMBL/GenBank/DDBJ databases">
        <title>Tritrichomonas musculus Genome.</title>
        <authorList>
            <person name="Alves-Ferreira E."/>
            <person name="Grigg M."/>
            <person name="Lorenzi H."/>
            <person name="Galac M."/>
        </authorList>
    </citation>
    <scope>NUCLEOTIDE SEQUENCE [LARGE SCALE GENOMIC DNA]</scope>
    <source>
        <strain evidence="2 3">EAF2021</strain>
    </source>
</reference>
<dbReference type="Gene3D" id="1.25.10.10">
    <property type="entry name" value="Leucine-rich Repeat Variant"/>
    <property type="match status" value="1"/>
</dbReference>
<organism evidence="2 3">
    <name type="scientific">Tritrichomonas musculus</name>
    <dbReference type="NCBI Taxonomy" id="1915356"/>
    <lineage>
        <taxon>Eukaryota</taxon>
        <taxon>Metamonada</taxon>
        <taxon>Parabasalia</taxon>
        <taxon>Tritrichomonadida</taxon>
        <taxon>Tritrichomonadidae</taxon>
        <taxon>Tritrichomonas</taxon>
    </lineage>
</organism>
<evidence type="ECO:0008006" key="4">
    <source>
        <dbReference type="Google" id="ProtNLM"/>
    </source>
</evidence>
<evidence type="ECO:0000256" key="1">
    <source>
        <dbReference type="SAM" id="MobiDB-lite"/>
    </source>
</evidence>
<dbReference type="SUPFAM" id="SSF48371">
    <property type="entry name" value="ARM repeat"/>
    <property type="match status" value="1"/>
</dbReference>
<dbReference type="Proteomes" id="UP001470230">
    <property type="component" value="Unassembled WGS sequence"/>
</dbReference>
<accession>A0ABR2L688</accession>
<sequence>MNDPRNSNTMNLMEKKIEICSVLCDFSDPNADVKAKSIKTSTLIELDFIFSNSALVQRLPPQIVDKYFEMLMTNIMRDLSPIKKEYLIFDDEPALVDINWPHLQLIYKQLLLFQQYHPEKFTIKVASKLLTRIHAPDIEEREQVLHFFKVYASANPSQVTLILRKFSYILQDYLNHNCYPFAVSPILKFYLIEFPLQCKEGQLLITIFATSVLPLLSSQHILSFFGSLVQIMQFFITVDPSLTPQIIRRVISYWPQSNPGKQILFISLLTSLMENLSRSEFEKLAKPIFKLLSSYASSSNAKVAEASLQVCSNIKIIPKILDNTRIIFPITYPEFSLTVREHWNQDTQTCALNTLKSMHDLDPFLFEELTQSNRRGNQSFISQTSSISTIGSLGSTSPGPYMGNLNRMNQKRLDLYQKDAELLAHKNWALIARSAARIDRTVNLAKILTEIQKQFNKQPEETNLLKNDSFKRINSNLNGRIPPPQPSLLNLNTRF</sequence>
<keyword evidence="3" id="KW-1185">Reference proteome</keyword>
<dbReference type="PANTHER" id="PTHR10257">
    <property type="entry name" value="SERINE/THREONINE PROTEIN PHOSPHATASE 2A PP2A REGULATORY SUBUNIT B"/>
    <property type="match status" value="1"/>
</dbReference>
<evidence type="ECO:0000313" key="2">
    <source>
        <dbReference type="EMBL" id="KAK8898855.1"/>
    </source>
</evidence>
<comment type="caution">
    <text evidence="2">The sequence shown here is derived from an EMBL/GenBank/DDBJ whole genome shotgun (WGS) entry which is preliminary data.</text>
</comment>
<gene>
    <name evidence="2" type="ORF">M9Y10_001147</name>
</gene>
<dbReference type="PANTHER" id="PTHR10257:SF3">
    <property type="entry name" value="SERINE_THREONINE-PROTEIN PHOSPHATASE 2A 56 KDA REGULATORY SUBUNIT GAMMA ISOFORM"/>
    <property type="match status" value="1"/>
</dbReference>
<dbReference type="InterPro" id="IPR016024">
    <property type="entry name" value="ARM-type_fold"/>
</dbReference>
<dbReference type="EMBL" id="JAPFFF010000001">
    <property type="protein sequence ID" value="KAK8898855.1"/>
    <property type="molecule type" value="Genomic_DNA"/>
</dbReference>
<dbReference type="Pfam" id="PF01603">
    <property type="entry name" value="B56"/>
    <property type="match status" value="1"/>
</dbReference>
<dbReference type="InterPro" id="IPR002554">
    <property type="entry name" value="PP2A_B56"/>
</dbReference>
<name>A0ABR2L688_9EUKA</name>
<dbReference type="InterPro" id="IPR011989">
    <property type="entry name" value="ARM-like"/>
</dbReference>